<dbReference type="Gene3D" id="2.60.40.2970">
    <property type="match status" value="1"/>
</dbReference>
<dbReference type="Gene3D" id="3.40.390.10">
    <property type="entry name" value="Collagenase (Catalytic Domain)"/>
    <property type="match status" value="1"/>
</dbReference>
<keyword evidence="3" id="KW-0645">Protease</keyword>
<dbReference type="PANTHER" id="PTHR37016:SF3">
    <property type="entry name" value="NEUTRAL PROTEASE 2-RELATED"/>
    <property type="match status" value="1"/>
</dbReference>
<comment type="caution">
    <text evidence="9">The sequence shown here is derived from an EMBL/GenBank/DDBJ whole genome shotgun (WGS) entry which is preliminary data.</text>
</comment>
<dbReference type="SMART" id="SM01351">
    <property type="entry name" value="Aspzincin_M35"/>
    <property type="match status" value="1"/>
</dbReference>
<evidence type="ECO:0000313" key="9">
    <source>
        <dbReference type="EMBL" id="SEU00136.1"/>
    </source>
</evidence>
<protein>
    <submittedName>
        <fullName evidence="9">Peptidyl-Lys metalloendopeptidase</fullName>
    </submittedName>
</protein>
<evidence type="ECO:0000256" key="2">
    <source>
        <dbReference type="ARBA" id="ARBA00010279"/>
    </source>
</evidence>
<keyword evidence="4" id="KW-0479">Metal-binding</keyword>
<dbReference type="Pfam" id="PF14521">
    <property type="entry name" value="Aspzincin_M35"/>
    <property type="match status" value="1"/>
</dbReference>
<dbReference type="PANTHER" id="PTHR37016">
    <property type="match status" value="1"/>
</dbReference>
<evidence type="ECO:0000256" key="4">
    <source>
        <dbReference type="ARBA" id="ARBA00022723"/>
    </source>
</evidence>
<feature type="domain" description="Lysine-specific metallo-endopeptidase" evidence="8">
    <location>
        <begin position="232"/>
        <end position="362"/>
    </location>
</feature>
<name>A0ABY1CF47_MYXFU</name>
<proteinExistence type="inferred from homology"/>
<dbReference type="InterPro" id="IPR024079">
    <property type="entry name" value="MetalloPept_cat_dom_sf"/>
</dbReference>
<evidence type="ECO:0000313" key="10">
    <source>
        <dbReference type="Proteomes" id="UP000183760"/>
    </source>
</evidence>
<dbReference type="RefSeq" id="WP_046716359.1">
    <property type="nucleotide sequence ID" value="NZ_BJXR01000020.1"/>
</dbReference>
<gene>
    <name evidence="9" type="ORF">SAMN05443572_104284</name>
</gene>
<evidence type="ECO:0000259" key="8">
    <source>
        <dbReference type="SMART" id="SM01351"/>
    </source>
</evidence>
<evidence type="ECO:0000256" key="1">
    <source>
        <dbReference type="ARBA" id="ARBA00001947"/>
    </source>
</evidence>
<evidence type="ECO:0000256" key="6">
    <source>
        <dbReference type="ARBA" id="ARBA00022833"/>
    </source>
</evidence>
<dbReference type="InterPro" id="IPR050414">
    <property type="entry name" value="Fungal_M35_metalloproteases"/>
</dbReference>
<comment type="cofactor">
    <cofactor evidence="1">
        <name>Zn(2+)</name>
        <dbReference type="ChEBI" id="CHEBI:29105"/>
    </cofactor>
</comment>
<organism evidence="9 10">
    <name type="scientific">Myxococcus fulvus</name>
    <dbReference type="NCBI Taxonomy" id="33"/>
    <lineage>
        <taxon>Bacteria</taxon>
        <taxon>Pseudomonadati</taxon>
        <taxon>Myxococcota</taxon>
        <taxon>Myxococcia</taxon>
        <taxon>Myxococcales</taxon>
        <taxon>Cystobacterineae</taxon>
        <taxon>Myxococcaceae</taxon>
        <taxon>Myxococcus</taxon>
    </lineage>
</organism>
<keyword evidence="10" id="KW-1185">Reference proteome</keyword>
<evidence type="ECO:0000256" key="3">
    <source>
        <dbReference type="ARBA" id="ARBA00022670"/>
    </source>
</evidence>
<comment type="similarity">
    <text evidence="2">Belongs to the peptidase M35 family.</text>
</comment>
<reference evidence="9 10" key="1">
    <citation type="submission" date="2016-10" db="EMBL/GenBank/DDBJ databases">
        <authorList>
            <person name="Varghese N."/>
            <person name="Submissions S."/>
        </authorList>
    </citation>
    <scope>NUCLEOTIDE SEQUENCE [LARGE SCALE GENOMIC DNA]</scope>
    <source>
        <strain evidence="9 10">DSM 16525</strain>
    </source>
</reference>
<accession>A0ABY1CF47</accession>
<keyword evidence="6" id="KW-0862">Zinc</keyword>
<dbReference type="EMBL" id="FOIB01000004">
    <property type="protein sequence ID" value="SEU00136.1"/>
    <property type="molecule type" value="Genomic_DNA"/>
</dbReference>
<dbReference type="InterPro" id="IPR029463">
    <property type="entry name" value="Lys_MEP"/>
</dbReference>
<evidence type="ECO:0000256" key="7">
    <source>
        <dbReference type="ARBA" id="ARBA00023049"/>
    </source>
</evidence>
<keyword evidence="7" id="KW-0482">Metalloprotease</keyword>
<evidence type="ECO:0000256" key="5">
    <source>
        <dbReference type="ARBA" id="ARBA00022801"/>
    </source>
</evidence>
<dbReference type="SUPFAM" id="SSF55486">
    <property type="entry name" value="Metalloproteases ('zincins'), catalytic domain"/>
    <property type="match status" value="1"/>
</dbReference>
<dbReference type="Proteomes" id="UP000183760">
    <property type="component" value="Unassembled WGS sequence"/>
</dbReference>
<sequence>MSFSSGGRLNWWMGAVASVSLLGACGAPDERAGETPTTGESARDAVAGDVAVKLSVPSQSYAAREGVSVQVTLTNVSRDTVRVLKWHTPTDGIKEDLFQVTVDGQKAEYNGRHYKWATPATTDFLRLAAGESVSYTVDLATIYDFAKTGSYSIRYDSEGHHSDEGHQGLSQLASDSLSVFVEGRQFQPPVAWGNDTVSAQALSTSSCTGSRPASTVSTAFTTAQSMTNGAVNYLNGNIGQRYTTWFGTNNATNVATIRSHFAAIKNAFDTKNVIVDCACTDSAYAYVYKNGHYRIYVCNAFWSAPMSGTDSKGGTLVHEMSHFTVVADTDDHAYGQSACRNLATSNATRARDNADSHEYFAENTPALP</sequence>
<keyword evidence="5" id="KW-0378">Hydrolase</keyword>